<name>A0A6P5FGI7_ANACO</name>
<dbReference type="GeneID" id="109714768"/>
<reference evidence="3" key="2">
    <citation type="submission" date="2025-08" db="UniProtKB">
        <authorList>
            <consortium name="RefSeq"/>
        </authorList>
    </citation>
    <scope>IDENTIFICATION</scope>
    <source>
        <tissue evidence="3">Leaf</tissue>
    </source>
</reference>
<keyword evidence="2" id="KW-1185">Reference proteome</keyword>
<dbReference type="SUPFAM" id="SSF53335">
    <property type="entry name" value="S-adenosyl-L-methionine-dependent methyltransferases"/>
    <property type="match status" value="1"/>
</dbReference>
<evidence type="ECO:0000313" key="2">
    <source>
        <dbReference type="Proteomes" id="UP000515123"/>
    </source>
</evidence>
<sequence>LSGQIHRSRRRPPPPPWPAPRARGPQRQSRHAASLSAAVFFPLRALRLLSNSSRVFCVSAGACQSVAAVRDSGIADVTGVDLLDFPPLVSRADPHNLPFFDGVFDLTFTPGLAGALFPTRFAAEMERTVRQGGAIVLALEWWPSSLSPPSLSEARTEGIWALFRRSSILEVRNVTLMV</sequence>
<organism evidence="2 3">
    <name type="scientific">Ananas comosus</name>
    <name type="common">Pineapple</name>
    <name type="synonym">Ananas ananas</name>
    <dbReference type="NCBI Taxonomy" id="4615"/>
    <lineage>
        <taxon>Eukaryota</taxon>
        <taxon>Viridiplantae</taxon>
        <taxon>Streptophyta</taxon>
        <taxon>Embryophyta</taxon>
        <taxon>Tracheophyta</taxon>
        <taxon>Spermatophyta</taxon>
        <taxon>Magnoliopsida</taxon>
        <taxon>Liliopsida</taxon>
        <taxon>Poales</taxon>
        <taxon>Bromeliaceae</taxon>
        <taxon>Bromelioideae</taxon>
        <taxon>Ananas</taxon>
    </lineage>
</organism>
<proteinExistence type="predicted"/>
<dbReference type="PANTHER" id="PTHR45085">
    <property type="entry name" value="F21J9.14"/>
    <property type="match status" value="1"/>
</dbReference>
<reference evidence="2" key="1">
    <citation type="journal article" date="2015" name="Nat. Genet.">
        <title>The pineapple genome and the evolution of CAM photosynthesis.</title>
        <authorList>
            <person name="Ming R."/>
            <person name="VanBuren R."/>
            <person name="Wai C.M."/>
            <person name="Tang H."/>
            <person name="Schatz M.C."/>
            <person name="Bowers J.E."/>
            <person name="Lyons E."/>
            <person name="Wang M.L."/>
            <person name="Chen J."/>
            <person name="Biggers E."/>
            <person name="Zhang J."/>
            <person name="Huang L."/>
            <person name="Zhang L."/>
            <person name="Miao W."/>
            <person name="Zhang J."/>
            <person name="Ye Z."/>
            <person name="Miao C."/>
            <person name="Lin Z."/>
            <person name="Wang H."/>
            <person name="Zhou H."/>
            <person name="Yim W.C."/>
            <person name="Priest H.D."/>
            <person name="Zheng C."/>
            <person name="Woodhouse M."/>
            <person name="Edger P.P."/>
            <person name="Guyot R."/>
            <person name="Guo H.B."/>
            <person name="Guo H."/>
            <person name="Zheng G."/>
            <person name="Singh R."/>
            <person name="Sharma A."/>
            <person name="Min X."/>
            <person name="Zheng Y."/>
            <person name="Lee H."/>
            <person name="Gurtowski J."/>
            <person name="Sedlazeck F.J."/>
            <person name="Harkess A."/>
            <person name="McKain M.R."/>
            <person name="Liao Z."/>
            <person name="Fang J."/>
            <person name="Liu J."/>
            <person name="Zhang X."/>
            <person name="Zhang Q."/>
            <person name="Hu W."/>
            <person name="Qin Y."/>
            <person name="Wang K."/>
            <person name="Chen L.Y."/>
            <person name="Shirley N."/>
            <person name="Lin Y.R."/>
            <person name="Liu L.Y."/>
            <person name="Hernandez A.G."/>
            <person name="Wright C.L."/>
            <person name="Bulone V."/>
            <person name="Tuskan G.A."/>
            <person name="Heath K."/>
            <person name="Zee F."/>
            <person name="Moore P.H."/>
            <person name="Sunkar R."/>
            <person name="Leebens-Mack J.H."/>
            <person name="Mockler T."/>
            <person name="Bennetzen J.L."/>
            <person name="Freeling M."/>
            <person name="Sankoff D."/>
            <person name="Paterson A.H."/>
            <person name="Zhu X."/>
            <person name="Yang X."/>
            <person name="Smith J.A."/>
            <person name="Cushman J.C."/>
            <person name="Paull R.E."/>
            <person name="Yu Q."/>
        </authorList>
    </citation>
    <scope>NUCLEOTIDE SEQUENCE [LARGE SCALE GENOMIC DNA]</scope>
    <source>
        <strain evidence="2">cv. F153</strain>
    </source>
</reference>
<feature type="non-terminal residue" evidence="3">
    <location>
        <position position="1"/>
    </location>
</feature>
<gene>
    <name evidence="3" type="primary">LOC109714768</name>
</gene>
<dbReference type="AlphaFoldDB" id="A0A6P5FGI7"/>
<feature type="region of interest" description="Disordered" evidence="1">
    <location>
        <begin position="1"/>
        <end position="28"/>
    </location>
</feature>
<accession>A0A6P5FGI7</accession>
<dbReference type="Proteomes" id="UP000515123">
    <property type="component" value="Linkage group 9"/>
</dbReference>
<evidence type="ECO:0000256" key="1">
    <source>
        <dbReference type="SAM" id="MobiDB-lite"/>
    </source>
</evidence>
<dbReference type="PANTHER" id="PTHR45085:SF3">
    <property type="entry name" value="S-ADENOSYL-L-METHIONINE-DEPENDENT METHYLTRANSFERASES SUPERFAMILY PROTEIN"/>
    <property type="match status" value="1"/>
</dbReference>
<feature type="compositionally biased region" description="Basic residues" evidence="1">
    <location>
        <begin position="1"/>
        <end position="12"/>
    </location>
</feature>
<protein>
    <submittedName>
        <fullName evidence="3">Uncharacterized protein LOC109714768</fullName>
    </submittedName>
</protein>
<evidence type="ECO:0000313" key="3">
    <source>
        <dbReference type="RefSeq" id="XP_020095069.1"/>
    </source>
</evidence>
<dbReference type="RefSeq" id="XP_020095069.1">
    <property type="nucleotide sequence ID" value="XM_020239480.1"/>
</dbReference>
<dbReference type="InterPro" id="IPR029063">
    <property type="entry name" value="SAM-dependent_MTases_sf"/>
</dbReference>
<dbReference type="OrthoDB" id="682522at2759"/>